<accession>A0A0G2HYY2</accession>
<evidence type="ECO:0000313" key="9">
    <source>
        <dbReference type="EMBL" id="KKY33150.1"/>
    </source>
</evidence>
<evidence type="ECO:0000256" key="2">
    <source>
        <dbReference type="ARBA" id="ARBA00022692"/>
    </source>
</evidence>
<gene>
    <name evidence="9" type="ORF">UCDDA912_g06884</name>
</gene>
<evidence type="ECO:0000256" key="1">
    <source>
        <dbReference type="ARBA" id="ARBA00004448"/>
    </source>
</evidence>
<dbReference type="GO" id="GO:0045271">
    <property type="term" value="C:respiratory chain complex I"/>
    <property type="evidence" value="ECO:0007669"/>
    <property type="project" value="InterPro"/>
</dbReference>
<dbReference type="STRING" id="1214573.A0A0G2HYY2"/>
<evidence type="ECO:0000256" key="4">
    <source>
        <dbReference type="ARBA" id="ARBA00022989"/>
    </source>
</evidence>
<evidence type="ECO:0000256" key="8">
    <source>
        <dbReference type="SAM" id="Phobius"/>
    </source>
</evidence>
<feature type="transmembrane region" description="Helical" evidence="8">
    <location>
        <begin position="83"/>
        <end position="102"/>
    </location>
</feature>
<keyword evidence="5" id="KW-0496">Mitochondrion</keyword>
<keyword evidence="6 8" id="KW-0472">Membrane</keyword>
<dbReference type="Proteomes" id="UP000034680">
    <property type="component" value="Unassembled WGS sequence"/>
</dbReference>
<dbReference type="GO" id="GO:0005743">
    <property type="term" value="C:mitochondrial inner membrane"/>
    <property type="evidence" value="ECO:0007669"/>
    <property type="project" value="UniProtKB-SubCell"/>
</dbReference>
<dbReference type="EMBL" id="LCUC01000254">
    <property type="protein sequence ID" value="KKY33150.1"/>
    <property type="molecule type" value="Genomic_DNA"/>
</dbReference>
<evidence type="ECO:0000256" key="5">
    <source>
        <dbReference type="ARBA" id="ARBA00023128"/>
    </source>
</evidence>
<keyword evidence="10" id="KW-1185">Reference proteome</keyword>
<dbReference type="PANTHER" id="PTHR21382:SF1">
    <property type="entry name" value="NADH DEHYDROGENASE [UBIQUINONE] 1 ALPHA SUBCOMPLEX SUBUNIT 11"/>
    <property type="match status" value="1"/>
</dbReference>
<name>A0A0G2HYY2_9PEZI</name>
<keyword evidence="3" id="KW-0999">Mitochondrion inner membrane</keyword>
<dbReference type="GO" id="GO:0006120">
    <property type="term" value="P:mitochondrial electron transport, NADH to ubiquinone"/>
    <property type="evidence" value="ECO:0007669"/>
    <property type="project" value="InterPro"/>
</dbReference>
<proteinExistence type="predicted"/>
<organism evidence="9 10">
    <name type="scientific">Diaporthe ampelina</name>
    <dbReference type="NCBI Taxonomy" id="1214573"/>
    <lineage>
        <taxon>Eukaryota</taxon>
        <taxon>Fungi</taxon>
        <taxon>Dikarya</taxon>
        <taxon>Ascomycota</taxon>
        <taxon>Pezizomycotina</taxon>
        <taxon>Sordariomycetes</taxon>
        <taxon>Sordariomycetidae</taxon>
        <taxon>Diaporthales</taxon>
        <taxon>Diaporthaceae</taxon>
        <taxon>Diaporthe</taxon>
    </lineage>
</organism>
<feature type="transmembrane region" description="Helical" evidence="8">
    <location>
        <begin position="50"/>
        <end position="71"/>
    </location>
</feature>
<keyword evidence="9" id="KW-0830">Ubiquinone</keyword>
<protein>
    <submittedName>
        <fullName evidence="9">Putative nadh-ubiquinone oxidoreductase 213 kDa subunit</fullName>
    </submittedName>
</protein>
<keyword evidence="2 8" id="KW-0812">Transmembrane</keyword>
<evidence type="ECO:0000256" key="6">
    <source>
        <dbReference type="ARBA" id="ARBA00023136"/>
    </source>
</evidence>
<evidence type="ECO:0000256" key="3">
    <source>
        <dbReference type="ARBA" id="ARBA00022792"/>
    </source>
</evidence>
<sequence>MAPHGDDDNYHPVDALKAGIQGAMITGAAGVFAAGIQNATRRQNFGALGIFTRSGGTIFTFTAVGGVYEFARSAAANLREKKDHYNAGIGGFFAGSILGVRAGRMPAVLGYGAFTSVLLAAFEYAGGSLKGKKPEIEGMDEFERKQHLRTNRRRPLEETLAEVGEGRGIRPPGYEERRRERLREKYGVEINPVSAQAS</sequence>
<feature type="region of interest" description="Disordered" evidence="7">
    <location>
        <begin position="147"/>
        <end position="178"/>
    </location>
</feature>
<dbReference type="OrthoDB" id="1913277at2759"/>
<reference evidence="9 10" key="2">
    <citation type="submission" date="2015-05" db="EMBL/GenBank/DDBJ databases">
        <authorList>
            <person name="Morales-Cruz A."/>
            <person name="Amrine K.C."/>
            <person name="Cantu D."/>
        </authorList>
    </citation>
    <scope>NUCLEOTIDE SEQUENCE [LARGE SCALE GENOMIC DNA]</scope>
    <source>
        <strain evidence="9">DA912</strain>
    </source>
</reference>
<evidence type="ECO:0000256" key="7">
    <source>
        <dbReference type="SAM" id="MobiDB-lite"/>
    </source>
</evidence>
<feature type="compositionally biased region" description="Basic and acidic residues" evidence="7">
    <location>
        <begin position="164"/>
        <end position="178"/>
    </location>
</feature>
<dbReference type="AlphaFoldDB" id="A0A0G2HYY2"/>
<dbReference type="PANTHER" id="PTHR21382">
    <property type="entry name" value="NADH-UBIQUINONE OXIDOREDUCTASE SUBUNIT"/>
    <property type="match status" value="1"/>
</dbReference>
<reference evidence="9 10" key="1">
    <citation type="submission" date="2015-05" db="EMBL/GenBank/DDBJ databases">
        <title>Distinctive expansion of gene families associated with plant cell wall degradation and secondary metabolism in the genomes of grapevine trunk pathogens.</title>
        <authorList>
            <person name="Lawrence D.P."/>
            <person name="Travadon R."/>
            <person name="Rolshausen P.E."/>
            <person name="Baumgartner K."/>
        </authorList>
    </citation>
    <scope>NUCLEOTIDE SEQUENCE [LARGE SCALE GENOMIC DNA]</scope>
    <source>
        <strain evidence="9">DA912</strain>
    </source>
</reference>
<evidence type="ECO:0000313" key="10">
    <source>
        <dbReference type="Proteomes" id="UP000034680"/>
    </source>
</evidence>
<dbReference type="InterPro" id="IPR039205">
    <property type="entry name" value="NDUFA11"/>
</dbReference>
<keyword evidence="4 8" id="KW-1133">Transmembrane helix</keyword>
<feature type="transmembrane region" description="Helical" evidence="8">
    <location>
        <begin position="108"/>
        <end position="126"/>
    </location>
</feature>
<comment type="subcellular location">
    <subcellularLocation>
        <location evidence="1">Mitochondrion inner membrane</location>
        <topology evidence="1">Multi-pass membrane protein</topology>
    </subcellularLocation>
</comment>
<comment type="caution">
    <text evidence="9">The sequence shown here is derived from an EMBL/GenBank/DDBJ whole genome shotgun (WGS) entry which is preliminary data.</text>
</comment>